<dbReference type="Gene3D" id="2.40.100.10">
    <property type="entry name" value="Cyclophilin-like"/>
    <property type="match status" value="1"/>
</dbReference>
<dbReference type="PANTHER" id="PTHR43309">
    <property type="entry name" value="5-OXOPROLINASE SUBUNIT C"/>
    <property type="match status" value="1"/>
</dbReference>
<evidence type="ECO:0000256" key="3">
    <source>
        <dbReference type="ARBA" id="ARBA00022840"/>
    </source>
</evidence>
<dbReference type="SUPFAM" id="SSF50891">
    <property type="entry name" value="Cyclophilin-like"/>
    <property type="match status" value="1"/>
</dbReference>
<gene>
    <name evidence="5" type="ORF">JOC49_001817</name>
</gene>
<dbReference type="RefSeq" id="WP_204664523.1">
    <property type="nucleotide sequence ID" value="NZ_JAFBDT010000015.1"/>
</dbReference>
<dbReference type="PANTHER" id="PTHR43309:SF5">
    <property type="entry name" value="5-OXOPROLINASE SUBUNIT C"/>
    <property type="match status" value="1"/>
</dbReference>
<organism evidence="5 6">
    <name type="scientific">Fusibacter tunisiensis</name>
    <dbReference type="NCBI Taxonomy" id="1008308"/>
    <lineage>
        <taxon>Bacteria</taxon>
        <taxon>Bacillati</taxon>
        <taxon>Bacillota</taxon>
        <taxon>Clostridia</taxon>
        <taxon>Eubacteriales</taxon>
        <taxon>Eubacteriales Family XII. Incertae Sedis</taxon>
        <taxon>Fusibacter</taxon>
    </lineage>
</organism>
<accession>A0ABS2MS75</accession>
<keyword evidence="6" id="KW-1185">Reference proteome</keyword>
<evidence type="ECO:0000256" key="1">
    <source>
        <dbReference type="ARBA" id="ARBA00022741"/>
    </source>
</evidence>
<dbReference type="InterPro" id="IPR029000">
    <property type="entry name" value="Cyclophilin-like_dom_sf"/>
</dbReference>
<name>A0ABS2MS75_9FIRM</name>
<comment type="caution">
    <text evidence="5">The sequence shown here is derived from an EMBL/GenBank/DDBJ whole genome shotgun (WGS) entry which is preliminary data.</text>
</comment>
<keyword evidence="1" id="KW-0547">Nucleotide-binding</keyword>
<evidence type="ECO:0000259" key="4">
    <source>
        <dbReference type="SMART" id="SM00797"/>
    </source>
</evidence>
<keyword evidence="3" id="KW-0067">ATP-binding</keyword>
<evidence type="ECO:0000313" key="5">
    <source>
        <dbReference type="EMBL" id="MBM7562273.1"/>
    </source>
</evidence>
<evidence type="ECO:0000313" key="6">
    <source>
        <dbReference type="Proteomes" id="UP000767854"/>
    </source>
</evidence>
<proteinExistence type="predicted"/>
<dbReference type="InterPro" id="IPR003778">
    <property type="entry name" value="CT_A_B"/>
</dbReference>
<reference evidence="5 6" key="1">
    <citation type="submission" date="2021-01" db="EMBL/GenBank/DDBJ databases">
        <title>Genomic Encyclopedia of Type Strains, Phase IV (KMG-IV): sequencing the most valuable type-strain genomes for metagenomic binning, comparative biology and taxonomic classification.</title>
        <authorList>
            <person name="Goeker M."/>
        </authorList>
    </citation>
    <scope>NUCLEOTIDE SEQUENCE [LARGE SCALE GENOMIC DNA]</scope>
    <source>
        <strain evidence="5 6">DSM 24436</strain>
    </source>
</reference>
<dbReference type="NCBIfam" id="TIGR00724">
    <property type="entry name" value="urea_amlyse_rel"/>
    <property type="match status" value="1"/>
</dbReference>
<protein>
    <submittedName>
        <fullName evidence="5">Biotin-dependent carboxylase-like uncharacterized protein</fullName>
    </submittedName>
</protein>
<dbReference type="Pfam" id="PF02626">
    <property type="entry name" value="CT_A_B"/>
    <property type="match status" value="1"/>
</dbReference>
<sequence length="336" mass="37202">MAITIIKPGFSSTIQDEGRFQGLDQGVSQAGVMDAYAYFAANSLAGNDCHTPVIEVVGGHFEFRADKPIQIAITGGNAEIYINSVSVKGWTSYPLKRGDKVSIGSMITGLRIYLAIHGIWQNLSWFLGSCATDQKSKLGGIDGKALSSGMQIEVETNTNTNIYPFKGRLLNPYRRYFEMLDSSIKKIRVIKGPQDTYFSVEALKLFVNQVYTVKNESNRMGIRLEGDPLKHLKGPDILSDAIAFGSVQIPGDGHPIIMMADRQTTGGYTKIGTILSADLPIMAQVKPHDQIQFQWVDHAFAMPFPEVEKKDLIAFEDLRIQVNGMTYNTRVEEIKL</sequence>
<keyword evidence="2" id="KW-0378">Hydrolase</keyword>
<dbReference type="InterPro" id="IPR052708">
    <property type="entry name" value="PxpC"/>
</dbReference>
<dbReference type="EMBL" id="JAFBDT010000015">
    <property type="protein sequence ID" value="MBM7562273.1"/>
    <property type="molecule type" value="Genomic_DNA"/>
</dbReference>
<dbReference type="SMART" id="SM00797">
    <property type="entry name" value="AHS2"/>
    <property type="match status" value="1"/>
</dbReference>
<dbReference type="Proteomes" id="UP000767854">
    <property type="component" value="Unassembled WGS sequence"/>
</dbReference>
<evidence type="ECO:0000256" key="2">
    <source>
        <dbReference type="ARBA" id="ARBA00022801"/>
    </source>
</evidence>
<feature type="domain" description="Carboxyltransferase" evidence="4">
    <location>
        <begin position="24"/>
        <end position="310"/>
    </location>
</feature>